<dbReference type="Gene3D" id="3.40.50.300">
    <property type="entry name" value="P-loop containing nucleotide triphosphate hydrolases"/>
    <property type="match status" value="1"/>
</dbReference>
<dbReference type="InterPro" id="IPR027417">
    <property type="entry name" value="P-loop_NTPase"/>
</dbReference>
<keyword evidence="2" id="KW-1185">Reference proteome</keyword>
<feature type="non-terminal residue" evidence="1">
    <location>
        <position position="258"/>
    </location>
</feature>
<feature type="non-terminal residue" evidence="1">
    <location>
        <position position="1"/>
    </location>
</feature>
<dbReference type="Proteomes" id="UP001597024">
    <property type="component" value="Unassembled WGS sequence"/>
</dbReference>
<dbReference type="SUPFAM" id="SSF52540">
    <property type="entry name" value="P-loop containing nucleoside triphosphate hydrolases"/>
    <property type="match status" value="1"/>
</dbReference>
<dbReference type="EMBL" id="JBHTHX010002761">
    <property type="protein sequence ID" value="MFD0890901.1"/>
    <property type="molecule type" value="Genomic_DNA"/>
</dbReference>
<protein>
    <submittedName>
        <fullName evidence="1">AAA family ATPase</fullName>
    </submittedName>
</protein>
<evidence type="ECO:0000313" key="2">
    <source>
        <dbReference type="Proteomes" id="UP001597024"/>
    </source>
</evidence>
<proteinExistence type="predicted"/>
<evidence type="ECO:0000313" key="1">
    <source>
        <dbReference type="EMBL" id="MFD0890901.1"/>
    </source>
</evidence>
<accession>A0ABW3E774</accession>
<organism evidence="1 2">
    <name type="scientific">Streptosporangium algeriense</name>
    <dbReference type="NCBI Taxonomy" id="1682748"/>
    <lineage>
        <taxon>Bacteria</taxon>
        <taxon>Bacillati</taxon>
        <taxon>Actinomycetota</taxon>
        <taxon>Actinomycetes</taxon>
        <taxon>Streptosporangiales</taxon>
        <taxon>Streptosporangiaceae</taxon>
        <taxon>Streptosporangium</taxon>
    </lineage>
</organism>
<reference evidence="2" key="1">
    <citation type="journal article" date="2019" name="Int. J. Syst. Evol. Microbiol.">
        <title>The Global Catalogue of Microorganisms (GCM) 10K type strain sequencing project: providing services to taxonomists for standard genome sequencing and annotation.</title>
        <authorList>
            <consortium name="The Broad Institute Genomics Platform"/>
            <consortium name="The Broad Institute Genome Sequencing Center for Infectious Disease"/>
            <person name="Wu L."/>
            <person name="Ma J."/>
        </authorList>
    </citation>
    <scope>NUCLEOTIDE SEQUENCE [LARGE SCALE GENOMIC DNA]</scope>
    <source>
        <strain evidence="2">CCUG 62974</strain>
    </source>
</reference>
<comment type="caution">
    <text evidence="1">The sequence shown here is derived from an EMBL/GenBank/DDBJ whole genome shotgun (WGS) entry which is preliminary data.</text>
</comment>
<gene>
    <name evidence="1" type="ORF">ACFQ08_40675</name>
</gene>
<name>A0ABW3E774_9ACTN</name>
<sequence length="258" mass="28576">VDRVLATLIHLGYLRAEEREVLPAPRLMELGEAYLVCAGLREVLTPHAERLVAELDESVSLAVPDGAYRWRVSEEELHRVVADTLREEPPYGVGRERVLARLTSLLRVRAEARGQTTDTAWTRRTGRAVREFLDTVWPVARPREVVAELLSDPAVLAEAAEGVLTPAEQSAILWSPPPRSFKSARWSEADAVLLDEVAGLIERPRGYGHVIVDEAQDLSPMQCRAVARRSEHGSITVLGDLAQGTTPWAARSWSEQLA</sequence>